<feature type="region of interest" description="Disordered" evidence="1">
    <location>
        <begin position="1"/>
        <end position="20"/>
    </location>
</feature>
<evidence type="ECO:0000313" key="3">
    <source>
        <dbReference type="Proteomes" id="UP001069802"/>
    </source>
</evidence>
<gene>
    <name evidence="2" type="ORF">O4H49_20490</name>
</gene>
<accession>A0ABT4LPW7</accession>
<feature type="region of interest" description="Disordered" evidence="1">
    <location>
        <begin position="47"/>
        <end position="106"/>
    </location>
</feature>
<reference evidence="2" key="1">
    <citation type="submission" date="2022-12" db="EMBL/GenBank/DDBJ databases">
        <title>Bacterial isolates from different developmental stages of Nematostella vectensis.</title>
        <authorList>
            <person name="Fraune S."/>
        </authorList>
    </citation>
    <scope>NUCLEOTIDE SEQUENCE</scope>
    <source>
        <strain evidence="2">G21630-S1</strain>
    </source>
</reference>
<name>A0ABT4LPW7_9PROT</name>
<feature type="compositionally biased region" description="Basic residues" evidence="1">
    <location>
        <begin position="92"/>
        <end position="106"/>
    </location>
</feature>
<sequence length="106" mass="11245">MKTQVYLSDPPPEGYTSWPEWDDDEVCSVLAEEVADVGGDLTLASVRDTSRIDGNSKGGSLGLSTGLEGSGDTSRDPPLRAELPSMVPSPTAKKRVARRGSRNSLP</sequence>
<comment type="caution">
    <text evidence="2">The sequence shown here is derived from an EMBL/GenBank/DDBJ whole genome shotgun (WGS) entry which is preliminary data.</text>
</comment>
<protein>
    <submittedName>
        <fullName evidence="2">Uncharacterized protein</fullName>
    </submittedName>
</protein>
<proteinExistence type="predicted"/>
<evidence type="ECO:0000256" key="1">
    <source>
        <dbReference type="SAM" id="MobiDB-lite"/>
    </source>
</evidence>
<keyword evidence="3" id="KW-1185">Reference proteome</keyword>
<feature type="compositionally biased region" description="Low complexity" evidence="1">
    <location>
        <begin position="62"/>
        <end position="71"/>
    </location>
</feature>
<evidence type="ECO:0000313" key="2">
    <source>
        <dbReference type="EMBL" id="MCZ4283168.1"/>
    </source>
</evidence>
<organism evidence="2 3">
    <name type="scientific">Kiloniella laminariae</name>
    <dbReference type="NCBI Taxonomy" id="454162"/>
    <lineage>
        <taxon>Bacteria</taxon>
        <taxon>Pseudomonadati</taxon>
        <taxon>Pseudomonadota</taxon>
        <taxon>Alphaproteobacteria</taxon>
        <taxon>Rhodospirillales</taxon>
        <taxon>Kiloniellaceae</taxon>
        <taxon>Kiloniella</taxon>
    </lineage>
</organism>
<dbReference type="Proteomes" id="UP001069802">
    <property type="component" value="Unassembled WGS sequence"/>
</dbReference>
<dbReference type="EMBL" id="JAPWGY010000028">
    <property type="protein sequence ID" value="MCZ4283168.1"/>
    <property type="molecule type" value="Genomic_DNA"/>
</dbReference>
<dbReference type="RefSeq" id="WP_269425288.1">
    <property type="nucleotide sequence ID" value="NZ_JAPWGY010000028.1"/>
</dbReference>